<gene>
    <name evidence="1" type="ORF">AK812_SmicGene34624</name>
</gene>
<evidence type="ECO:0000313" key="1">
    <source>
        <dbReference type="EMBL" id="OLP84499.1"/>
    </source>
</evidence>
<dbReference type="EMBL" id="LSRX01001038">
    <property type="protein sequence ID" value="OLP84499.1"/>
    <property type="molecule type" value="Genomic_DNA"/>
</dbReference>
<comment type="caution">
    <text evidence="1">The sequence shown here is derived from an EMBL/GenBank/DDBJ whole genome shotgun (WGS) entry which is preliminary data.</text>
</comment>
<sequence length="83" mass="9183">MKCTALTLVREDLWLSAGFTGVQCTRLLETRSACTAGPFNLSIFLGAAWKSLPCAEERRWPSSISCSAGPMMEVRLMFKQHVS</sequence>
<keyword evidence="2" id="KW-1185">Reference proteome</keyword>
<name>A0A1Q9CNJ3_SYMMI</name>
<organism evidence="1 2">
    <name type="scientific">Symbiodinium microadriaticum</name>
    <name type="common">Dinoflagellate</name>
    <name type="synonym">Zooxanthella microadriatica</name>
    <dbReference type="NCBI Taxonomy" id="2951"/>
    <lineage>
        <taxon>Eukaryota</taxon>
        <taxon>Sar</taxon>
        <taxon>Alveolata</taxon>
        <taxon>Dinophyceae</taxon>
        <taxon>Suessiales</taxon>
        <taxon>Symbiodiniaceae</taxon>
        <taxon>Symbiodinium</taxon>
    </lineage>
</organism>
<reference evidence="1 2" key="1">
    <citation type="submission" date="2016-02" db="EMBL/GenBank/DDBJ databases">
        <title>Genome analysis of coral dinoflagellate symbionts highlights evolutionary adaptations to a symbiotic lifestyle.</title>
        <authorList>
            <person name="Aranda M."/>
            <person name="Li Y."/>
            <person name="Liew Y.J."/>
            <person name="Baumgarten S."/>
            <person name="Simakov O."/>
            <person name="Wilson M."/>
            <person name="Piel J."/>
            <person name="Ashoor H."/>
            <person name="Bougouffa S."/>
            <person name="Bajic V.B."/>
            <person name="Ryu T."/>
            <person name="Ravasi T."/>
            <person name="Bayer T."/>
            <person name="Micklem G."/>
            <person name="Kim H."/>
            <person name="Bhak J."/>
            <person name="Lajeunesse T.C."/>
            <person name="Voolstra C.R."/>
        </authorList>
    </citation>
    <scope>NUCLEOTIDE SEQUENCE [LARGE SCALE GENOMIC DNA]</scope>
    <source>
        <strain evidence="1 2">CCMP2467</strain>
    </source>
</reference>
<dbReference type="AlphaFoldDB" id="A0A1Q9CNJ3"/>
<accession>A0A1Q9CNJ3</accession>
<dbReference type="Proteomes" id="UP000186817">
    <property type="component" value="Unassembled WGS sequence"/>
</dbReference>
<protein>
    <submittedName>
        <fullName evidence="1">Uncharacterized protein</fullName>
    </submittedName>
</protein>
<proteinExistence type="predicted"/>
<evidence type="ECO:0000313" key="2">
    <source>
        <dbReference type="Proteomes" id="UP000186817"/>
    </source>
</evidence>